<sequence>MFSKNLEQPIGLEWYTVIGALVIAPFLETFLWQSLPFSWSTNREKPLLLTISLMTIPFALLHAHRGIAAFLGALIGGVTLSAIYIVWSNASKSTAFAATALTHFLHNAGTLSLMLNSGVTMIPIAQS</sequence>
<comment type="caution">
    <text evidence="3">The sequence shown here is derived from an EMBL/GenBank/DDBJ whole genome shotgun (WGS) entry which is preliminary data.</text>
</comment>
<dbReference type="EC" id="3.4.-.-" evidence="3"/>
<feature type="domain" description="CAAX prenyl protease 2/Lysostaphin resistance protein A-like" evidence="2">
    <location>
        <begin position="13"/>
        <end position="108"/>
    </location>
</feature>
<protein>
    <submittedName>
        <fullName evidence="3">CPBP family intramembrane glutamic endopeptidase</fullName>
        <ecNumber evidence="3">3.4.-.-</ecNumber>
    </submittedName>
</protein>
<evidence type="ECO:0000313" key="3">
    <source>
        <dbReference type="EMBL" id="MFC0348185.1"/>
    </source>
</evidence>
<dbReference type="InterPro" id="IPR003675">
    <property type="entry name" value="Rce1/LyrA-like_dom"/>
</dbReference>
<feature type="transmembrane region" description="Helical" evidence="1">
    <location>
        <begin position="47"/>
        <end position="63"/>
    </location>
</feature>
<keyword evidence="3" id="KW-0378">Hydrolase</keyword>
<reference evidence="3 4" key="1">
    <citation type="submission" date="2024-09" db="EMBL/GenBank/DDBJ databases">
        <authorList>
            <person name="Sun Q."/>
            <person name="Mori K."/>
        </authorList>
    </citation>
    <scope>NUCLEOTIDE SEQUENCE [LARGE SCALE GENOMIC DNA]</scope>
    <source>
        <strain evidence="3 4">CCM 8677</strain>
    </source>
</reference>
<proteinExistence type="predicted"/>
<evidence type="ECO:0000313" key="4">
    <source>
        <dbReference type="Proteomes" id="UP001589844"/>
    </source>
</evidence>
<organism evidence="3 4">
    <name type="scientific">Undibacterium danionis</name>
    <dbReference type="NCBI Taxonomy" id="1812100"/>
    <lineage>
        <taxon>Bacteria</taxon>
        <taxon>Pseudomonadati</taxon>
        <taxon>Pseudomonadota</taxon>
        <taxon>Betaproteobacteria</taxon>
        <taxon>Burkholderiales</taxon>
        <taxon>Oxalobacteraceae</taxon>
        <taxon>Undibacterium</taxon>
    </lineage>
</organism>
<dbReference type="RefSeq" id="WP_390209200.1">
    <property type="nucleotide sequence ID" value="NZ_JBHLXJ010000002.1"/>
</dbReference>
<name>A0ABV6I8P1_9BURK</name>
<feature type="transmembrane region" description="Helical" evidence="1">
    <location>
        <begin position="12"/>
        <end position="35"/>
    </location>
</feature>
<evidence type="ECO:0000256" key="1">
    <source>
        <dbReference type="SAM" id="Phobius"/>
    </source>
</evidence>
<keyword evidence="1" id="KW-0812">Transmembrane</keyword>
<dbReference type="GO" id="GO:0016787">
    <property type="term" value="F:hydrolase activity"/>
    <property type="evidence" value="ECO:0007669"/>
    <property type="project" value="UniProtKB-KW"/>
</dbReference>
<keyword evidence="1" id="KW-0472">Membrane</keyword>
<accession>A0ABV6I8P1</accession>
<dbReference type="Proteomes" id="UP001589844">
    <property type="component" value="Unassembled WGS sequence"/>
</dbReference>
<keyword evidence="4" id="KW-1185">Reference proteome</keyword>
<dbReference type="Pfam" id="PF02517">
    <property type="entry name" value="Rce1-like"/>
    <property type="match status" value="1"/>
</dbReference>
<evidence type="ECO:0000259" key="2">
    <source>
        <dbReference type="Pfam" id="PF02517"/>
    </source>
</evidence>
<dbReference type="EMBL" id="JBHLXJ010000002">
    <property type="protein sequence ID" value="MFC0348185.1"/>
    <property type="molecule type" value="Genomic_DNA"/>
</dbReference>
<keyword evidence="1" id="KW-1133">Transmembrane helix</keyword>
<feature type="transmembrane region" description="Helical" evidence="1">
    <location>
        <begin position="69"/>
        <end position="87"/>
    </location>
</feature>
<gene>
    <name evidence="3" type="ORF">ACFFJH_00035</name>
</gene>